<organism evidence="1 2">
    <name type="scientific">Cynara cardunculus var. scolymus</name>
    <name type="common">Globe artichoke</name>
    <name type="synonym">Cynara scolymus</name>
    <dbReference type="NCBI Taxonomy" id="59895"/>
    <lineage>
        <taxon>Eukaryota</taxon>
        <taxon>Viridiplantae</taxon>
        <taxon>Streptophyta</taxon>
        <taxon>Embryophyta</taxon>
        <taxon>Tracheophyta</taxon>
        <taxon>Spermatophyta</taxon>
        <taxon>Magnoliopsida</taxon>
        <taxon>eudicotyledons</taxon>
        <taxon>Gunneridae</taxon>
        <taxon>Pentapetalae</taxon>
        <taxon>asterids</taxon>
        <taxon>campanulids</taxon>
        <taxon>Asterales</taxon>
        <taxon>Asteraceae</taxon>
        <taxon>Carduoideae</taxon>
        <taxon>Cardueae</taxon>
        <taxon>Carduinae</taxon>
        <taxon>Cynara</taxon>
    </lineage>
</organism>
<comment type="caution">
    <text evidence="1">The sequence shown here is derived from an EMBL/GenBank/DDBJ whole genome shotgun (WGS) entry which is preliminary data.</text>
</comment>
<dbReference type="STRING" id="59895.A0A103XYX6"/>
<dbReference type="EMBL" id="LEKV01003575">
    <property type="protein sequence ID" value="KVH99376.1"/>
    <property type="molecule type" value="Genomic_DNA"/>
</dbReference>
<reference evidence="1 2" key="1">
    <citation type="journal article" date="2016" name="Sci. Rep.">
        <title>The genome sequence of the outbreeding globe artichoke constructed de novo incorporating a phase-aware low-pass sequencing strategy of F1 progeny.</title>
        <authorList>
            <person name="Scaglione D."/>
            <person name="Reyes-Chin-Wo S."/>
            <person name="Acquadro A."/>
            <person name="Froenicke L."/>
            <person name="Portis E."/>
            <person name="Beitel C."/>
            <person name="Tirone M."/>
            <person name="Mauro R."/>
            <person name="Lo Monaco A."/>
            <person name="Mauromicale G."/>
            <person name="Faccioli P."/>
            <person name="Cattivelli L."/>
            <person name="Rieseberg L."/>
            <person name="Michelmore R."/>
            <person name="Lanteri S."/>
        </authorList>
    </citation>
    <scope>NUCLEOTIDE SEQUENCE [LARGE SCALE GENOMIC DNA]</scope>
    <source>
        <strain evidence="1">2C</strain>
    </source>
</reference>
<dbReference type="AlphaFoldDB" id="A0A103XYX6"/>
<dbReference type="Gramene" id="KVH99376">
    <property type="protein sequence ID" value="KVH99376"/>
    <property type="gene ID" value="Ccrd_022390"/>
</dbReference>
<keyword evidence="2" id="KW-1185">Reference proteome</keyword>
<sequence length="257" mass="28534">MKLLAGEKEGLLKLHTNKALIADPVFRPLVEKYAALTDRDEIIDSPIVSNSSARVQEEILNDGGGQGDTVPVLVPTRQSQRTTRPPNRFKRKLLLDPNTIHKTQTRATVWSTVGEHQGQKLRTKSVEIINGDCFEKIEQLIECLTSGTGSDQSQNNVEGNRRENNVGVCKAFSSRGGLILTVDSPMAACDCGFADWGWGSPVGMFEDDWGSDLMIYMVKNIAICSPCIWFLIVDLVSLLIRMELSSDDVEKQDLRRL</sequence>
<proteinExistence type="predicted"/>
<name>A0A103XYX6_CYNCS</name>
<dbReference type="Proteomes" id="UP000243975">
    <property type="component" value="Unassembled WGS sequence"/>
</dbReference>
<evidence type="ECO:0000313" key="2">
    <source>
        <dbReference type="Proteomes" id="UP000243975"/>
    </source>
</evidence>
<protein>
    <submittedName>
        <fullName evidence="1">Uncharacterized protein</fullName>
    </submittedName>
</protein>
<gene>
    <name evidence="1" type="ORF">Ccrd_022390</name>
</gene>
<evidence type="ECO:0000313" key="1">
    <source>
        <dbReference type="EMBL" id="KVH99376.1"/>
    </source>
</evidence>
<accession>A0A103XYX6</accession>